<feature type="domain" description="DUF5710" evidence="2">
    <location>
        <begin position="5"/>
        <end position="48"/>
    </location>
</feature>
<dbReference type="Pfam" id="PF18974">
    <property type="entry name" value="DUF5710"/>
    <property type="match status" value="1"/>
</dbReference>
<dbReference type="KEGG" id="moz:MoryE10_31770"/>
<gene>
    <name evidence="3" type="ORF">MoryE10_31770</name>
</gene>
<proteinExistence type="predicted"/>
<evidence type="ECO:0000313" key="3">
    <source>
        <dbReference type="EMBL" id="BBL72571.1"/>
    </source>
</evidence>
<keyword evidence="4" id="KW-1185">Reference proteome</keyword>
<sequence>MTNAKFYLNVPYAEKDQAKALGARWDASRKKWYVPAGVDVSLFQQWEPADVAGDGKAQAVTGTPSRGRAAGVSSKASGDSVGGAVVAQTQPADKHFVPYCGEAPPWD</sequence>
<dbReference type="InterPro" id="IPR043764">
    <property type="entry name" value="DUF5710"/>
</dbReference>
<evidence type="ECO:0000259" key="2">
    <source>
        <dbReference type="Pfam" id="PF18974"/>
    </source>
</evidence>
<feature type="region of interest" description="Disordered" evidence="1">
    <location>
        <begin position="53"/>
        <end position="84"/>
    </location>
</feature>
<evidence type="ECO:0000256" key="1">
    <source>
        <dbReference type="SAM" id="MobiDB-lite"/>
    </source>
</evidence>
<accession>A0A8D5ALX1</accession>
<dbReference type="AlphaFoldDB" id="A0A8D5ALX1"/>
<dbReference type="Proteomes" id="UP000824988">
    <property type="component" value="Chromosome"/>
</dbReference>
<dbReference type="EMBL" id="AP019782">
    <property type="protein sequence ID" value="BBL72571.1"/>
    <property type="molecule type" value="Genomic_DNA"/>
</dbReference>
<organism evidence="3 4">
    <name type="scientific">Methylogaea oryzae</name>
    <dbReference type="NCBI Taxonomy" id="1295382"/>
    <lineage>
        <taxon>Bacteria</taxon>
        <taxon>Pseudomonadati</taxon>
        <taxon>Pseudomonadota</taxon>
        <taxon>Gammaproteobacteria</taxon>
        <taxon>Methylococcales</taxon>
        <taxon>Methylococcaceae</taxon>
        <taxon>Methylogaea</taxon>
    </lineage>
</organism>
<protein>
    <recommendedName>
        <fullName evidence="2">DUF5710 domain-containing protein</fullName>
    </recommendedName>
</protein>
<evidence type="ECO:0000313" key="4">
    <source>
        <dbReference type="Proteomes" id="UP000824988"/>
    </source>
</evidence>
<reference evidence="3" key="1">
    <citation type="submission" date="2019-06" db="EMBL/GenBank/DDBJ databases">
        <title>Complete genome sequence of Methylogaea oryzae strain JCM16910.</title>
        <authorList>
            <person name="Asakawa S."/>
        </authorList>
    </citation>
    <scope>NUCLEOTIDE SEQUENCE</scope>
    <source>
        <strain evidence="3">E10</strain>
    </source>
</reference>
<name>A0A8D5ALX1_9GAMM</name>
<dbReference type="RefSeq" id="WP_221047635.1">
    <property type="nucleotide sequence ID" value="NZ_AP019782.1"/>
</dbReference>